<dbReference type="InterPro" id="IPR017508">
    <property type="entry name" value="HipA_N1"/>
</dbReference>
<organism evidence="2 3">
    <name type="scientific">Candidatus Coprenecus avistercoris</name>
    <dbReference type="NCBI Taxonomy" id="2840730"/>
    <lineage>
        <taxon>Bacteria</taxon>
        <taxon>Pseudomonadati</taxon>
        <taxon>Bacteroidota</taxon>
        <taxon>Bacteroidia</taxon>
        <taxon>Bacteroidales</taxon>
        <taxon>Rikenellaceae</taxon>
        <taxon>Rikenellaceae incertae sedis</taxon>
        <taxon>Candidatus Coprenecus</taxon>
    </lineage>
</organism>
<evidence type="ECO:0000259" key="1">
    <source>
        <dbReference type="Pfam" id="PF13657"/>
    </source>
</evidence>
<accession>A0A9D1E0F9</accession>
<reference evidence="2" key="2">
    <citation type="journal article" date="2021" name="PeerJ">
        <title>Extensive microbial diversity within the chicken gut microbiome revealed by metagenomics and culture.</title>
        <authorList>
            <person name="Gilroy R."/>
            <person name="Ravi A."/>
            <person name="Getino M."/>
            <person name="Pursley I."/>
            <person name="Horton D.L."/>
            <person name="Alikhan N.F."/>
            <person name="Baker D."/>
            <person name="Gharbi K."/>
            <person name="Hall N."/>
            <person name="Watson M."/>
            <person name="Adriaenssens E.M."/>
            <person name="Foster-Nyarko E."/>
            <person name="Jarju S."/>
            <person name="Secka A."/>
            <person name="Antonio M."/>
            <person name="Oren A."/>
            <person name="Chaudhuri R.R."/>
            <person name="La Ragione R."/>
            <person name="Hildebrand F."/>
            <person name="Pallen M.J."/>
        </authorList>
    </citation>
    <scope>NUCLEOTIDE SEQUENCE</scope>
    <source>
        <strain evidence="2">ChiHjej13B12-12457</strain>
    </source>
</reference>
<reference evidence="2" key="1">
    <citation type="submission" date="2020-10" db="EMBL/GenBank/DDBJ databases">
        <authorList>
            <person name="Gilroy R."/>
        </authorList>
    </citation>
    <scope>NUCLEOTIDE SEQUENCE</scope>
    <source>
        <strain evidence="2">ChiHjej13B12-12457</strain>
    </source>
</reference>
<dbReference type="EMBL" id="DVHI01000034">
    <property type="protein sequence ID" value="HIR62420.1"/>
    <property type="molecule type" value="Genomic_DNA"/>
</dbReference>
<sequence>MRQCEVYVHDIRAGLLTEEDNGEYIFAYDSPYVADKMPPVSPTMPLREEPYRSPYLFAVFFNMLSEGENRQTQSRLLHIDSDDDFGILLATAQNDTIGAITVKPIEP</sequence>
<gene>
    <name evidence="2" type="ORF">IAC94_02700</name>
</gene>
<protein>
    <submittedName>
        <fullName evidence="2">HipA N-terminal domain-containing protein</fullName>
    </submittedName>
</protein>
<dbReference type="Proteomes" id="UP000886744">
    <property type="component" value="Unassembled WGS sequence"/>
</dbReference>
<comment type="caution">
    <text evidence="2">The sequence shown here is derived from an EMBL/GenBank/DDBJ whole genome shotgun (WGS) entry which is preliminary data.</text>
</comment>
<evidence type="ECO:0000313" key="2">
    <source>
        <dbReference type="EMBL" id="HIR62420.1"/>
    </source>
</evidence>
<dbReference type="AlphaFoldDB" id="A0A9D1E0F9"/>
<proteinExistence type="predicted"/>
<evidence type="ECO:0000313" key="3">
    <source>
        <dbReference type="Proteomes" id="UP000886744"/>
    </source>
</evidence>
<name>A0A9D1E0F9_9BACT</name>
<feature type="domain" description="HipA N-terminal subdomain 1" evidence="1">
    <location>
        <begin position="5"/>
        <end position="102"/>
    </location>
</feature>
<dbReference type="NCBIfam" id="TIGR03071">
    <property type="entry name" value="couple_hipA"/>
    <property type="match status" value="1"/>
</dbReference>
<dbReference type="Pfam" id="PF13657">
    <property type="entry name" value="Couple_hipA"/>
    <property type="match status" value="1"/>
</dbReference>